<dbReference type="CDD" id="cd04515">
    <property type="entry name" value="Alpha_kinase"/>
    <property type="match status" value="1"/>
</dbReference>
<evidence type="ECO:0000256" key="5">
    <source>
        <dbReference type="ARBA" id="ARBA00022840"/>
    </source>
</evidence>
<dbReference type="SMART" id="SM00811">
    <property type="entry name" value="Alpha_kinase"/>
    <property type="match status" value="1"/>
</dbReference>
<keyword evidence="8" id="KW-1185">Reference proteome</keyword>
<dbReference type="GO" id="GO:1903013">
    <property type="term" value="P:response to differentiation-inducing factor 1"/>
    <property type="evidence" value="ECO:0007669"/>
    <property type="project" value="TreeGrafter"/>
</dbReference>
<organism evidence="7 8">
    <name type="scientific">Clytia hemisphaerica</name>
    <dbReference type="NCBI Taxonomy" id="252671"/>
    <lineage>
        <taxon>Eukaryota</taxon>
        <taxon>Metazoa</taxon>
        <taxon>Cnidaria</taxon>
        <taxon>Hydrozoa</taxon>
        <taxon>Hydroidolina</taxon>
        <taxon>Leptothecata</taxon>
        <taxon>Obeliida</taxon>
        <taxon>Clytiidae</taxon>
        <taxon>Clytia</taxon>
    </lineage>
</organism>
<proteinExistence type="predicted"/>
<evidence type="ECO:0000256" key="4">
    <source>
        <dbReference type="ARBA" id="ARBA00022777"/>
    </source>
</evidence>
<evidence type="ECO:0000256" key="2">
    <source>
        <dbReference type="ARBA" id="ARBA00022679"/>
    </source>
</evidence>
<dbReference type="InterPro" id="IPR004166">
    <property type="entry name" value="a-kinase_dom"/>
</dbReference>
<dbReference type="SUPFAM" id="SSF56112">
    <property type="entry name" value="Protein kinase-like (PK-like)"/>
    <property type="match status" value="1"/>
</dbReference>
<accession>A0A7M5WWM6</accession>
<keyword evidence="5" id="KW-0067">ATP-binding</keyword>
<dbReference type="PROSITE" id="PS51158">
    <property type="entry name" value="ALPHA_KINASE"/>
    <property type="match status" value="1"/>
</dbReference>
<dbReference type="Pfam" id="PF02816">
    <property type="entry name" value="Alpha_kinase"/>
    <property type="match status" value="1"/>
</dbReference>
<evidence type="ECO:0000259" key="6">
    <source>
        <dbReference type="PROSITE" id="PS51158"/>
    </source>
</evidence>
<keyword evidence="1" id="KW-0723">Serine/threonine-protein kinase</keyword>
<protein>
    <recommendedName>
        <fullName evidence="6">Alpha-type protein kinase domain-containing protein</fullName>
    </recommendedName>
</protein>
<feature type="domain" description="Alpha-type protein kinase" evidence="6">
    <location>
        <begin position="207"/>
        <end position="440"/>
    </location>
</feature>
<evidence type="ECO:0000256" key="3">
    <source>
        <dbReference type="ARBA" id="ARBA00022741"/>
    </source>
</evidence>
<name>A0A7M5WWM6_9CNID</name>
<keyword evidence="3" id="KW-0547">Nucleotide-binding</keyword>
<dbReference type="GO" id="GO:0031037">
    <property type="term" value="P:myosin II filament disassembly"/>
    <property type="evidence" value="ECO:0007669"/>
    <property type="project" value="TreeGrafter"/>
</dbReference>
<dbReference type="EnsemblMetazoa" id="CLYHEMT013963.1">
    <property type="protein sequence ID" value="CLYHEMP013963.1"/>
    <property type="gene ID" value="CLYHEMG013963"/>
</dbReference>
<dbReference type="InterPro" id="IPR011009">
    <property type="entry name" value="Kinase-like_dom_sf"/>
</dbReference>
<dbReference type="PANTHER" id="PTHR45992:SF2">
    <property type="entry name" value="EUKARYOTIC ELONGATION FACTOR 2 KINASE"/>
    <property type="match status" value="1"/>
</dbReference>
<dbReference type="AlphaFoldDB" id="A0A7M5WWM6"/>
<keyword evidence="4" id="KW-0418">Kinase</keyword>
<dbReference type="Proteomes" id="UP000594262">
    <property type="component" value="Unplaced"/>
</dbReference>
<dbReference type="PANTHER" id="PTHR45992">
    <property type="entry name" value="EUKARYOTIC ELONGATION FACTOR 2 KINASE-RELATED"/>
    <property type="match status" value="1"/>
</dbReference>
<reference evidence="7" key="1">
    <citation type="submission" date="2021-01" db="UniProtKB">
        <authorList>
            <consortium name="EnsemblMetazoa"/>
        </authorList>
    </citation>
    <scope>IDENTIFICATION</scope>
</reference>
<evidence type="ECO:0000313" key="8">
    <source>
        <dbReference type="Proteomes" id="UP000594262"/>
    </source>
</evidence>
<evidence type="ECO:0000313" key="7">
    <source>
        <dbReference type="EnsemblMetazoa" id="CLYHEMP013963.1"/>
    </source>
</evidence>
<dbReference type="OrthoDB" id="5953554at2759"/>
<dbReference type="Gene3D" id="3.20.200.10">
    <property type="entry name" value="MHCK/EF2 kinase"/>
    <property type="match status" value="1"/>
</dbReference>
<dbReference type="InterPro" id="IPR051852">
    <property type="entry name" value="Alpha-type_PK"/>
</dbReference>
<sequence length="444" mass="50724">MANRDKYNNYELIMKKKRQSGGRQPAKPKNANNLVAPKEITVQKMKTKPKQTTMKYQPKGPREFVPYDYPEYSIENIKEACKRHFKDNRPCDVLVCDKGPSATRMDQLLKTDVFYVRFLNDELSSSSLNPSAVVRKRKAAATNNEDLSFFTSVASVPPAPSMKPKSPKPKLQPVESTFPKSLSALEMMNFGALIKKKSKTETIEVEEFDVSEKSWASIGCVNFQIDEKPLGEGGFRLAYAAKSAEKVFSGKRWVIKMYNERAKEVIKNFKISNEDHARKNVQMHLLARNLCGQYRTKIKAKFPEIEGNLYFHKIYFGKMDGRVCTIEPFLEGKFEKWINNNGAIKQVDPQSDNFDLCSKAEAFVHYTWEESNHNLIVTDIQGVGYYLTDPEIATESFFQDQGEEGNINFCVGNLSEKAIRNFFDTHICNIYCKKLALPPVSRSE</sequence>
<dbReference type="GO" id="GO:0004674">
    <property type="term" value="F:protein serine/threonine kinase activity"/>
    <property type="evidence" value="ECO:0007669"/>
    <property type="project" value="UniProtKB-KW"/>
</dbReference>
<keyword evidence="2" id="KW-0808">Transferase</keyword>
<dbReference type="GO" id="GO:0005524">
    <property type="term" value="F:ATP binding"/>
    <property type="evidence" value="ECO:0007669"/>
    <property type="project" value="UniProtKB-KW"/>
</dbReference>
<evidence type="ECO:0000256" key="1">
    <source>
        <dbReference type="ARBA" id="ARBA00022527"/>
    </source>
</evidence>